<organism evidence="1 2">
    <name type="scientific">Kingdonia uniflora</name>
    <dbReference type="NCBI Taxonomy" id="39325"/>
    <lineage>
        <taxon>Eukaryota</taxon>
        <taxon>Viridiplantae</taxon>
        <taxon>Streptophyta</taxon>
        <taxon>Embryophyta</taxon>
        <taxon>Tracheophyta</taxon>
        <taxon>Spermatophyta</taxon>
        <taxon>Magnoliopsida</taxon>
        <taxon>Ranunculales</taxon>
        <taxon>Circaeasteraceae</taxon>
        <taxon>Kingdonia</taxon>
    </lineage>
</organism>
<evidence type="ECO:0000313" key="1">
    <source>
        <dbReference type="EMBL" id="KAF6156612.1"/>
    </source>
</evidence>
<reference evidence="1 2" key="1">
    <citation type="journal article" date="2020" name="IScience">
        <title>Genome Sequencing of the Endangered Kingdonia uniflora (Circaeasteraceae, Ranunculales) Reveals Potential Mechanisms of Evolutionary Specialization.</title>
        <authorList>
            <person name="Sun Y."/>
            <person name="Deng T."/>
            <person name="Zhang A."/>
            <person name="Moore M.J."/>
            <person name="Landis J.B."/>
            <person name="Lin N."/>
            <person name="Zhang H."/>
            <person name="Zhang X."/>
            <person name="Huang J."/>
            <person name="Zhang X."/>
            <person name="Sun H."/>
            <person name="Wang H."/>
        </authorList>
    </citation>
    <scope>NUCLEOTIDE SEQUENCE [LARGE SCALE GENOMIC DNA]</scope>
    <source>
        <strain evidence="1">TB1705</strain>
        <tissue evidence="1">Leaf</tissue>
    </source>
</reference>
<dbReference type="GO" id="GO:0005634">
    <property type="term" value="C:nucleus"/>
    <property type="evidence" value="ECO:0007669"/>
    <property type="project" value="TreeGrafter"/>
</dbReference>
<dbReference type="PANTHER" id="PTHR13468:SF1">
    <property type="entry name" value="PROTEIN DEK"/>
    <property type="match status" value="1"/>
</dbReference>
<dbReference type="InterPro" id="IPR044198">
    <property type="entry name" value="DEK"/>
</dbReference>
<accession>A0A7J7MPC4</accession>
<evidence type="ECO:0000313" key="2">
    <source>
        <dbReference type="Proteomes" id="UP000541444"/>
    </source>
</evidence>
<dbReference type="EMBL" id="JACGCM010001313">
    <property type="protein sequence ID" value="KAF6156612.1"/>
    <property type="molecule type" value="Genomic_DNA"/>
</dbReference>
<comment type="caution">
    <text evidence="1">The sequence shown here is derived from an EMBL/GenBank/DDBJ whole genome shotgun (WGS) entry which is preliminary data.</text>
</comment>
<dbReference type="PANTHER" id="PTHR13468">
    <property type="entry name" value="DEK PROTEIN"/>
    <property type="match status" value="1"/>
</dbReference>
<proteinExistence type="predicted"/>
<dbReference type="OrthoDB" id="677315at2759"/>
<gene>
    <name evidence="1" type="ORF">GIB67_014591</name>
</gene>
<dbReference type="GO" id="GO:0006325">
    <property type="term" value="P:chromatin organization"/>
    <property type="evidence" value="ECO:0007669"/>
    <property type="project" value="InterPro"/>
</dbReference>
<dbReference type="GO" id="GO:0003677">
    <property type="term" value="F:DNA binding"/>
    <property type="evidence" value="ECO:0007669"/>
    <property type="project" value="InterPro"/>
</dbReference>
<dbReference type="Proteomes" id="UP000541444">
    <property type="component" value="Unassembled WGS sequence"/>
</dbReference>
<name>A0A7J7MPC4_9MAGN</name>
<sequence length="156" mass="17555">AHTVPVHCGKPILKAIVPSLCLVHFQKAQKHVARALKKVGLYIPSLSKLAPKQRGKLREKLDKCVKDKLLDLYDLLDILVAKSTMKKEKLSVKLLEFLESPYSTTKVSLANKEQVQKTIKRKRKAPSAITGVVKSPVVKMKQNSASKVEDERKSFW</sequence>
<dbReference type="GO" id="GO:0042393">
    <property type="term" value="F:histone binding"/>
    <property type="evidence" value="ECO:0007669"/>
    <property type="project" value="TreeGrafter"/>
</dbReference>
<dbReference type="AlphaFoldDB" id="A0A7J7MPC4"/>
<protein>
    <submittedName>
        <fullName evidence="1">Uncharacterized protein</fullName>
    </submittedName>
</protein>
<dbReference type="GO" id="GO:2000779">
    <property type="term" value="P:regulation of double-strand break repair"/>
    <property type="evidence" value="ECO:0007669"/>
    <property type="project" value="TreeGrafter"/>
</dbReference>
<feature type="non-terminal residue" evidence="1">
    <location>
        <position position="1"/>
    </location>
</feature>
<keyword evidence="2" id="KW-1185">Reference proteome</keyword>